<sequence>MKSMELALQPLRRRLARLIADCLALIESVCHPYRPELYYMRGPGPKCRARQATLRD</sequence>
<gene>
    <name evidence="1" type="ORF">HAP48_020175</name>
    <name evidence="2" type="ORF">WDK88_25445</name>
</gene>
<evidence type="ECO:0000313" key="2">
    <source>
        <dbReference type="EMBL" id="WXC76819.1"/>
    </source>
</evidence>
<dbReference type="EMBL" id="JAAOLE020000001">
    <property type="protein sequence ID" value="NVI45234.1"/>
    <property type="molecule type" value="Genomic_DNA"/>
</dbReference>
<evidence type="ECO:0000313" key="3">
    <source>
        <dbReference type="Proteomes" id="UP001432046"/>
    </source>
</evidence>
<accession>A0A973W0Z3</accession>
<dbReference type="RefSeq" id="WP_166202819.1">
    <property type="nucleotide sequence ID" value="NZ_CP088285.1"/>
</dbReference>
<evidence type="ECO:0000313" key="1">
    <source>
        <dbReference type="EMBL" id="NVI45234.1"/>
    </source>
</evidence>
<keyword evidence="3" id="KW-1185">Reference proteome</keyword>
<reference evidence="2" key="2">
    <citation type="journal article" date="2021" name="Int. J. Syst. Evol. Microbiol.">
        <title>Bradyrhizobium septentrionale sp. nov. (sv. septentrionale) and Bradyrhizobium quebecense sp. nov. (sv. septentrionale) associated with legumes native to Canada possess rearranged symbiosis genes and numerous insertion sequences.</title>
        <authorList>
            <person name="Bromfield E.S.P."/>
            <person name="Cloutier S."/>
        </authorList>
    </citation>
    <scope>NUCLEOTIDE SEQUENCE</scope>
    <source>
        <strain evidence="2">5S5</strain>
    </source>
</reference>
<dbReference type="AlphaFoldDB" id="A0A973W0Z3"/>
<protein>
    <submittedName>
        <fullName evidence="1">Uncharacterized protein</fullName>
    </submittedName>
</protein>
<reference evidence="2" key="3">
    <citation type="submission" date="2024-03" db="EMBL/GenBank/DDBJ databases">
        <authorList>
            <person name="Bromfield E.S.P."/>
            <person name="Cloutier S."/>
        </authorList>
    </citation>
    <scope>NUCLEOTIDE SEQUENCE</scope>
    <source>
        <strain evidence="2">5S5</strain>
    </source>
</reference>
<organism evidence="1">
    <name type="scientific">Bradyrhizobium septentrionale</name>
    <dbReference type="NCBI Taxonomy" id="1404411"/>
    <lineage>
        <taxon>Bacteria</taxon>
        <taxon>Pseudomonadati</taxon>
        <taxon>Pseudomonadota</taxon>
        <taxon>Alphaproteobacteria</taxon>
        <taxon>Hyphomicrobiales</taxon>
        <taxon>Nitrobacteraceae</taxon>
        <taxon>Bradyrhizobium</taxon>
    </lineage>
</organism>
<name>A0A973W0Z3_9BRAD</name>
<dbReference type="EMBL" id="CP147711">
    <property type="protein sequence ID" value="WXC76819.1"/>
    <property type="molecule type" value="Genomic_DNA"/>
</dbReference>
<reference evidence="1" key="1">
    <citation type="submission" date="2020-06" db="EMBL/GenBank/DDBJ databases">
        <title>Whole Genome Sequence of Bradyrhizobium sp. Strain 1S1.</title>
        <authorList>
            <person name="Bromfield E.S.P."/>
            <person name="Cloutier S."/>
        </authorList>
    </citation>
    <scope>NUCLEOTIDE SEQUENCE [LARGE SCALE GENOMIC DNA]</scope>
    <source>
        <strain evidence="1">1S1</strain>
    </source>
</reference>
<proteinExistence type="predicted"/>
<dbReference type="Proteomes" id="UP001432046">
    <property type="component" value="Chromosome"/>
</dbReference>